<evidence type="ECO:0000313" key="2">
    <source>
        <dbReference type="Proteomes" id="UP001329151"/>
    </source>
</evidence>
<evidence type="ECO:0000313" key="1">
    <source>
        <dbReference type="EMBL" id="BET25460.1"/>
    </source>
</evidence>
<name>A0AA86J610_9BURK</name>
<dbReference type="Proteomes" id="UP001329151">
    <property type="component" value="Chromosome"/>
</dbReference>
<organism evidence="1 2">
    <name type="scientific">Limnobacter thiooxidans</name>
    <dbReference type="NCBI Taxonomy" id="131080"/>
    <lineage>
        <taxon>Bacteria</taxon>
        <taxon>Pseudomonadati</taxon>
        <taxon>Pseudomonadota</taxon>
        <taxon>Betaproteobacteria</taxon>
        <taxon>Burkholderiales</taxon>
        <taxon>Burkholderiaceae</taxon>
        <taxon>Limnobacter</taxon>
    </lineage>
</organism>
<dbReference type="RefSeq" id="WP_130558065.1">
    <property type="nucleotide sequence ID" value="NZ_AP028947.1"/>
</dbReference>
<dbReference type="EMBL" id="AP028947">
    <property type="protein sequence ID" value="BET25460.1"/>
    <property type="molecule type" value="Genomic_DNA"/>
</dbReference>
<dbReference type="AlphaFoldDB" id="A0AA86J610"/>
<sequence>MLDDAISDFLGIDSNKFPKENPKLIVSRYGSSMNERIQVIMTAFEHELHNNPNLEIAEAIEVAKAKISEKFPEIGQSGLDALERAFSYWFK</sequence>
<accession>A0AA86J610</accession>
<proteinExistence type="predicted"/>
<dbReference type="KEGG" id="lto:RGQ30_09610"/>
<gene>
    <name evidence="1" type="ORF">RGQ30_09610</name>
</gene>
<reference evidence="1 2" key="1">
    <citation type="submission" date="2023-10" db="EMBL/GenBank/DDBJ databases">
        <title>Complete Genome Sequence of Limnobacter thiooxidans CS-K2T, Isolated from freshwater lake sediments in Bavaria, Germany.</title>
        <authorList>
            <person name="Naruki M."/>
            <person name="Watanabe A."/>
            <person name="Warashina T."/>
            <person name="Morita T."/>
            <person name="Arakawa K."/>
        </authorList>
    </citation>
    <scope>NUCLEOTIDE SEQUENCE [LARGE SCALE GENOMIC DNA]</scope>
    <source>
        <strain evidence="1 2">CS-K2</strain>
    </source>
</reference>
<protein>
    <submittedName>
        <fullName evidence="1">Uncharacterized protein</fullName>
    </submittedName>
</protein>
<keyword evidence="2" id="KW-1185">Reference proteome</keyword>